<dbReference type="FunFam" id="3.90.79.10:FF:000018">
    <property type="entry name" value="39S ribosomal protein L46, mitochondrial"/>
    <property type="match status" value="1"/>
</dbReference>
<sequence length="277" mass="32288">MIRYVIPRFSRRIKSQKVCCFCSKTHVTTTQPTNWKIAAAVCVERYPVITQELTDIEKRFQDMCSKIDVENSLLSVHEEKIESEKKKMKAKKEKEEKGDGEEQSSKDLSAVTAFDKEDHWEKEVKAYPIPSRITEADKKNDMKSPKRKLDRKLVLIVQEMVNGKEIWKLPDGYYNNEDTLKETAENALQQCCGTTLKSYIFGNAPHGLFKYKLPVSVRETENAEGVKIFIYRAEFKDGNVDLKDKEILDYKWVTLEELSEYVTPQFEKTLKDFVLEF</sequence>
<keyword evidence="6" id="KW-0687">Ribonucleoprotein</keyword>
<dbReference type="GO" id="GO:0005762">
    <property type="term" value="C:mitochondrial large ribosomal subunit"/>
    <property type="evidence" value="ECO:0007669"/>
    <property type="project" value="TreeGrafter"/>
</dbReference>
<evidence type="ECO:0000256" key="6">
    <source>
        <dbReference type="ARBA" id="ARBA00023274"/>
    </source>
</evidence>
<evidence type="ECO:0000256" key="2">
    <source>
        <dbReference type="ARBA" id="ARBA00009070"/>
    </source>
</evidence>
<dbReference type="AlphaFoldDB" id="A0A6J8DSV7"/>
<dbReference type="InterPro" id="IPR015797">
    <property type="entry name" value="NUDIX_hydrolase-like_dom_sf"/>
</dbReference>
<dbReference type="GO" id="GO:0005743">
    <property type="term" value="C:mitochondrial inner membrane"/>
    <property type="evidence" value="ECO:0007669"/>
    <property type="project" value="UniProtKB-ARBA"/>
</dbReference>
<dbReference type="InterPro" id="IPR040008">
    <property type="entry name" value="Ribosomal_mL46"/>
</dbReference>
<dbReference type="CDD" id="cd04661">
    <property type="entry name" value="NUDIX_MRP_L46"/>
    <property type="match status" value="1"/>
</dbReference>
<evidence type="ECO:0000256" key="5">
    <source>
        <dbReference type="ARBA" id="ARBA00023128"/>
    </source>
</evidence>
<dbReference type="PANTHER" id="PTHR13124:SF12">
    <property type="entry name" value="LARGE RIBOSOMAL SUBUNIT PROTEIN ML46"/>
    <property type="match status" value="1"/>
</dbReference>
<feature type="domain" description="Large ribosomal subunit protein mL46 N-terminal" evidence="10">
    <location>
        <begin position="35"/>
        <end position="137"/>
    </location>
</feature>
<evidence type="ECO:0000313" key="11">
    <source>
        <dbReference type="EMBL" id="CAC5411718.1"/>
    </source>
</evidence>
<dbReference type="Gene3D" id="3.90.79.10">
    <property type="entry name" value="Nucleoside Triphosphate Pyrophosphohydrolase"/>
    <property type="match status" value="1"/>
</dbReference>
<organism evidence="11 12">
    <name type="scientific">Mytilus coruscus</name>
    <name type="common">Sea mussel</name>
    <dbReference type="NCBI Taxonomy" id="42192"/>
    <lineage>
        <taxon>Eukaryota</taxon>
        <taxon>Metazoa</taxon>
        <taxon>Spiralia</taxon>
        <taxon>Lophotrochozoa</taxon>
        <taxon>Mollusca</taxon>
        <taxon>Bivalvia</taxon>
        <taxon>Autobranchia</taxon>
        <taxon>Pteriomorphia</taxon>
        <taxon>Mytilida</taxon>
        <taxon>Mytiloidea</taxon>
        <taxon>Mytilidae</taxon>
        <taxon>Mytilinae</taxon>
        <taxon>Mytilus</taxon>
    </lineage>
</organism>
<dbReference type="InterPro" id="IPR021757">
    <property type="entry name" value="Ribosomal_mL46_N"/>
</dbReference>
<comment type="similarity">
    <text evidence="2">Belongs to the mitochondrion-specific ribosomal protein mL46 family.</text>
</comment>
<comment type="subcellular location">
    <subcellularLocation>
        <location evidence="1">Mitochondrion</location>
    </subcellularLocation>
</comment>
<protein>
    <recommendedName>
        <fullName evidence="7">Large ribosomal subunit protein mL46</fullName>
    </recommendedName>
    <alternativeName>
        <fullName evidence="8">39S ribosomal protein L46, mitochondrial</fullName>
    </alternativeName>
</protein>
<evidence type="ECO:0000313" key="12">
    <source>
        <dbReference type="Proteomes" id="UP000507470"/>
    </source>
</evidence>
<evidence type="ECO:0000256" key="3">
    <source>
        <dbReference type="ARBA" id="ARBA00022946"/>
    </source>
</evidence>
<dbReference type="EMBL" id="CACVKT020007904">
    <property type="protein sequence ID" value="CAC5411718.1"/>
    <property type="molecule type" value="Genomic_DNA"/>
</dbReference>
<dbReference type="GO" id="GO:0003735">
    <property type="term" value="F:structural constituent of ribosome"/>
    <property type="evidence" value="ECO:0007669"/>
    <property type="project" value="InterPro"/>
</dbReference>
<dbReference type="PANTHER" id="PTHR13124">
    <property type="entry name" value="39S RIBOSOMAL PROTEIN L46, MITOCHONDRIAL PRECURSOR-RELATED"/>
    <property type="match status" value="1"/>
</dbReference>
<keyword evidence="3" id="KW-0809">Transit peptide</keyword>
<proteinExistence type="inferred from homology"/>
<reference evidence="11 12" key="1">
    <citation type="submission" date="2020-06" db="EMBL/GenBank/DDBJ databases">
        <authorList>
            <person name="Li R."/>
            <person name="Bekaert M."/>
        </authorList>
    </citation>
    <scope>NUCLEOTIDE SEQUENCE [LARGE SCALE GENOMIC DNA]</scope>
    <source>
        <strain evidence="12">wild</strain>
    </source>
</reference>
<feature type="region of interest" description="Disordered" evidence="9">
    <location>
        <begin position="84"/>
        <end position="107"/>
    </location>
</feature>
<gene>
    <name evidence="11" type="ORF">MCOR_44772</name>
</gene>
<keyword evidence="5" id="KW-0496">Mitochondrion</keyword>
<evidence type="ECO:0000256" key="1">
    <source>
        <dbReference type="ARBA" id="ARBA00004173"/>
    </source>
</evidence>
<evidence type="ECO:0000256" key="7">
    <source>
        <dbReference type="ARBA" id="ARBA00035190"/>
    </source>
</evidence>
<dbReference type="Proteomes" id="UP000507470">
    <property type="component" value="Unassembled WGS sequence"/>
</dbReference>
<dbReference type="SUPFAM" id="SSF55811">
    <property type="entry name" value="Nudix"/>
    <property type="match status" value="1"/>
</dbReference>
<dbReference type="OrthoDB" id="194611at2759"/>
<evidence type="ECO:0000256" key="8">
    <source>
        <dbReference type="ARBA" id="ARBA00035534"/>
    </source>
</evidence>
<evidence type="ECO:0000259" key="10">
    <source>
        <dbReference type="Pfam" id="PF11788"/>
    </source>
</evidence>
<keyword evidence="4" id="KW-0689">Ribosomal protein</keyword>
<evidence type="ECO:0000256" key="4">
    <source>
        <dbReference type="ARBA" id="ARBA00022980"/>
    </source>
</evidence>
<evidence type="ECO:0000256" key="9">
    <source>
        <dbReference type="SAM" id="MobiDB-lite"/>
    </source>
</evidence>
<accession>A0A6J8DSV7</accession>
<name>A0A6J8DSV7_MYTCO</name>
<dbReference type="Pfam" id="PF11788">
    <property type="entry name" value="MRP-L46"/>
    <property type="match status" value="1"/>
</dbReference>
<keyword evidence="12" id="KW-1185">Reference proteome</keyword>
<dbReference type="InterPro" id="IPR033650">
    <property type="entry name" value="Ribosomal_mL46_NUDIX"/>
</dbReference>